<accession>A0A498R8G0</accession>
<dbReference type="EMBL" id="UPPP01000055">
    <property type="protein sequence ID" value="VBB05428.1"/>
    <property type="molecule type" value="Genomic_DNA"/>
</dbReference>
<evidence type="ECO:0000259" key="5">
    <source>
        <dbReference type="PROSITE" id="PS50893"/>
    </source>
</evidence>
<organism evidence="6 7">
    <name type="scientific">Lucifera butyrica</name>
    <dbReference type="NCBI Taxonomy" id="1351585"/>
    <lineage>
        <taxon>Bacteria</taxon>
        <taxon>Bacillati</taxon>
        <taxon>Bacillota</taxon>
        <taxon>Negativicutes</taxon>
        <taxon>Veillonellales</taxon>
        <taxon>Veillonellaceae</taxon>
        <taxon>Lucifera</taxon>
    </lineage>
</organism>
<dbReference type="InterPro" id="IPR050093">
    <property type="entry name" value="ABC_SmlMolc_Importer"/>
</dbReference>
<dbReference type="InterPro" id="IPR003593">
    <property type="entry name" value="AAA+_ATPase"/>
</dbReference>
<dbReference type="SUPFAM" id="SSF52540">
    <property type="entry name" value="P-loop containing nucleoside triphosphate hydrolases"/>
    <property type="match status" value="1"/>
</dbReference>
<dbReference type="InterPro" id="IPR027417">
    <property type="entry name" value="P-loop_NTPase"/>
</dbReference>
<proteinExistence type="predicted"/>
<dbReference type="OrthoDB" id="9802264at2"/>
<dbReference type="SMART" id="SM00382">
    <property type="entry name" value="AAA"/>
    <property type="match status" value="1"/>
</dbReference>
<dbReference type="GO" id="GO:0043190">
    <property type="term" value="C:ATP-binding cassette (ABC) transporter complex"/>
    <property type="evidence" value="ECO:0007669"/>
    <property type="project" value="InterPro"/>
</dbReference>
<evidence type="ECO:0000256" key="2">
    <source>
        <dbReference type="ARBA" id="ARBA00022741"/>
    </source>
</evidence>
<dbReference type="GO" id="GO:0022857">
    <property type="term" value="F:transmembrane transporter activity"/>
    <property type="evidence" value="ECO:0007669"/>
    <property type="project" value="InterPro"/>
</dbReference>
<evidence type="ECO:0000313" key="6">
    <source>
        <dbReference type="EMBL" id="VBB05428.1"/>
    </source>
</evidence>
<dbReference type="Proteomes" id="UP000277811">
    <property type="component" value="Unassembled WGS sequence"/>
</dbReference>
<evidence type="ECO:0000256" key="1">
    <source>
        <dbReference type="ARBA" id="ARBA00022448"/>
    </source>
</evidence>
<evidence type="ECO:0000256" key="4">
    <source>
        <dbReference type="ARBA" id="ARBA00022967"/>
    </source>
</evidence>
<dbReference type="SUPFAM" id="SSF50331">
    <property type="entry name" value="MOP-like"/>
    <property type="match status" value="1"/>
</dbReference>
<dbReference type="RefSeq" id="WP_122626415.1">
    <property type="nucleotide sequence ID" value="NZ_UPPP01000055.1"/>
</dbReference>
<dbReference type="PROSITE" id="PS00211">
    <property type="entry name" value="ABC_TRANSPORTER_1"/>
    <property type="match status" value="1"/>
</dbReference>
<dbReference type="PANTHER" id="PTHR42781:SF4">
    <property type="entry name" value="SPERMIDINE_PUTRESCINE IMPORT ATP-BINDING PROTEIN POTA"/>
    <property type="match status" value="1"/>
</dbReference>
<keyword evidence="7" id="KW-1185">Reference proteome</keyword>
<protein>
    <submittedName>
        <fullName evidence="6">Transport-associated ob type 2</fullName>
    </submittedName>
</protein>
<evidence type="ECO:0000313" key="7">
    <source>
        <dbReference type="Proteomes" id="UP000277811"/>
    </source>
</evidence>
<name>A0A498R8G0_9FIRM</name>
<dbReference type="InterPro" id="IPR013611">
    <property type="entry name" value="Transp-assoc_OB_typ2"/>
</dbReference>
<feature type="domain" description="ABC transporter" evidence="5">
    <location>
        <begin position="4"/>
        <end position="234"/>
    </location>
</feature>
<dbReference type="Gene3D" id="2.40.50.100">
    <property type="match status" value="1"/>
</dbReference>
<dbReference type="AlphaFoldDB" id="A0A498R8G0"/>
<dbReference type="GO" id="GO:0016887">
    <property type="term" value="F:ATP hydrolysis activity"/>
    <property type="evidence" value="ECO:0007669"/>
    <property type="project" value="InterPro"/>
</dbReference>
<dbReference type="PROSITE" id="PS50893">
    <property type="entry name" value="ABC_TRANSPORTER_2"/>
    <property type="match status" value="1"/>
</dbReference>
<gene>
    <name evidence="6" type="ORF">LUCI_0637</name>
</gene>
<keyword evidence="3" id="KW-0067">ATP-binding</keyword>
<evidence type="ECO:0000256" key="3">
    <source>
        <dbReference type="ARBA" id="ARBA00022840"/>
    </source>
</evidence>
<keyword evidence="1" id="KW-0813">Transport</keyword>
<sequence length="343" mass="37656">MSYLEINGLKKCFKDRIALQDIHLSIAQGEFLTLLGPSGCGKSTLLRILAGFLPCDSGIIRLAGQDIGPLPAHKRDMGFVFQSYALFPNMNVFDNVAFGLKMRRTDTQTIARRVTGILDTVGLADRARHRTQELSGGQQQRVALARALAPRPKILLLDEPLSALDAKIRLSMREFIKSIQRQLKITTIFVTHDQEEALTLSDRIAIMWDGRIIQTGTPDELYHHPNSPFVAQFVGTTNLLPVSCLNTLQGSVPLPVTQAVDQQVRSVSIRPELISLSASCQPGLLPGTIKAKALLGNVIRYTVQIEDTALLVDMLHNPLQTDHFAEGCQVGVDIPASACTFLK</sequence>
<dbReference type="InterPro" id="IPR017871">
    <property type="entry name" value="ABC_transporter-like_CS"/>
</dbReference>
<dbReference type="Pfam" id="PF00005">
    <property type="entry name" value="ABC_tran"/>
    <property type="match status" value="1"/>
</dbReference>
<dbReference type="Gene3D" id="3.40.50.300">
    <property type="entry name" value="P-loop containing nucleotide triphosphate hydrolases"/>
    <property type="match status" value="1"/>
</dbReference>
<dbReference type="GO" id="GO:0005524">
    <property type="term" value="F:ATP binding"/>
    <property type="evidence" value="ECO:0007669"/>
    <property type="project" value="UniProtKB-KW"/>
</dbReference>
<keyword evidence="4" id="KW-1278">Translocase</keyword>
<dbReference type="Pfam" id="PF08402">
    <property type="entry name" value="TOBE_2"/>
    <property type="match status" value="1"/>
</dbReference>
<reference evidence="6 7" key="1">
    <citation type="submission" date="2018-06" db="EMBL/GenBank/DDBJ databases">
        <authorList>
            <person name="Strepis N."/>
        </authorList>
    </citation>
    <scope>NUCLEOTIDE SEQUENCE [LARGE SCALE GENOMIC DNA]</scope>
    <source>
        <strain evidence="6">LUCI</strain>
    </source>
</reference>
<dbReference type="InterPro" id="IPR003439">
    <property type="entry name" value="ABC_transporter-like_ATP-bd"/>
</dbReference>
<dbReference type="PANTHER" id="PTHR42781">
    <property type="entry name" value="SPERMIDINE/PUTRESCINE IMPORT ATP-BINDING PROTEIN POTA"/>
    <property type="match status" value="1"/>
</dbReference>
<dbReference type="FunFam" id="3.40.50.300:FF:000133">
    <property type="entry name" value="Spermidine/putrescine import ATP-binding protein PotA"/>
    <property type="match status" value="1"/>
</dbReference>
<dbReference type="InterPro" id="IPR008995">
    <property type="entry name" value="Mo/tungstate-bd_C_term_dom"/>
</dbReference>
<keyword evidence="2" id="KW-0547">Nucleotide-binding</keyword>